<keyword evidence="1" id="KW-1133">Transmembrane helix</keyword>
<organism evidence="2 3">
    <name type="scientific">Pontiella agarivorans</name>
    <dbReference type="NCBI Taxonomy" id="3038953"/>
    <lineage>
        <taxon>Bacteria</taxon>
        <taxon>Pseudomonadati</taxon>
        <taxon>Kiritimatiellota</taxon>
        <taxon>Kiritimatiellia</taxon>
        <taxon>Kiritimatiellales</taxon>
        <taxon>Pontiellaceae</taxon>
        <taxon>Pontiella</taxon>
    </lineage>
</organism>
<reference evidence="2 3" key="1">
    <citation type="journal article" date="2024" name="Appl. Environ. Microbiol.">
        <title>Pontiella agarivorans sp. nov., a novel marine anaerobic bacterium capable of degrading macroalgal polysaccharides and fixing nitrogen.</title>
        <authorList>
            <person name="Liu N."/>
            <person name="Kivenson V."/>
            <person name="Peng X."/>
            <person name="Cui Z."/>
            <person name="Lankiewicz T.S."/>
            <person name="Gosselin K.M."/>
            <person name="English C.J."/>
            <person name="Blair E.M."/>
            <person name="O'Malley M.A."/>
            <person name="Valentine D.L."/>
        </authorList>
    </citation>
    <scope>NUCLEOTIDE SEQUENCE [LARGE SCALE GENOMIC DNA]</scope>
    <source>
        <strain evidence="2 3">NLcol2</strain>
    </source>
</reference>
<evidence type="ECO:0000313" key="3">
    <source>
        <dbReference type="Proteomes" id="UP001290861"/>
    </source>
</evidence>
<evidence type="ECO:0000256" key="1">
    <source>
        <dbReference type="SAM" id="Phobius"/>
    </source>
</evidence>
<evidence type="ECO:0000313" key="2">
    <source>
        <dbReference type="EMBL" id="MDZ8118734.1"/>
    </source>
</evidence>
<accession>A0ABU5MWY6</accession>
<gene>
    <name evidence="2" type="ORF">P9H32_08835</name>
</gene>
<keyword evidence="1" id="KW-0812">Transmembrane</keyword>
<evidence type="ECO:0008006" key="4">
    <source>
        <dbReference type="Google" id="ProtNLM"/>
    </source>
</evidence>
<dbReference type="Proteomes" id="UP001290861">
    <property type="component" value="Unassembled WGS sequence"/>
</dbReference>
<dbReference type="EMBL" id="JARVCO010000010">
    <property type="protein sequence ID" value="MDZ8118734.1"/>
    <property type="molecule type" value="Genomic_DNA"/>
</dbReference>
<sequence>MNKELNTGDSNMSAKQKNSIKNWFFMTVGTAVIGGFVSFAFGLIPTGKSTSNNQQIQGNSNIQAGGNITQNIHLPANSPVQGKIRIVDIVSHQFSSTLDFRIENTGDLPVSISRCYFKILAIKKAPGLCGSQPISEKSHLLINSTVKNGDVLSTALALNLKGHEQDRFTIRAEWIGHSDTSKFIFAVPALKTSQGFVEGKVARFYLNLIHLESAQLSPEPIGGWQTYCDSLHFKYQPGSLDWATEEKNVKNITHGFTPIDD</sequence>
<protein>
    <recommendedName>
        <fullName evidence="4">Camelysin metallo-endopeptidase</fullName>
    </recommendedName>
</protein>
<feature type="transmembrane region" description="Helical" evidence="1">
    <location>
        <begin position="23"/>
        <end position="44"/>
    </location>
</feature>
<proteinExistence type="predicted"/>
<comment type="caution">
    <text evidence="2">The sequence shown here is derived from an EMBL/GenBank/DDBJ whole genome shotgun (WGS) entry which is preliminary data.</text>
</comment>
<keyword evidence="1" id="KW-0472">Membrane</keyword>
<keyword evidence="3" id="KW-1185">Reference proteome</keyword>
<name>A0ABU5MWY6_9BACT</name>
<dbReference type="RefSeq" id="WP_322608532.1">
    <property type="nucleotide sequence ID" value="NZ_JARVCO010000010.1"/>
</dbReference>